<keyword evidence="2" id="KW-0223">Dioxygenase</keyword>
<dbReference type="RefSeq" id="WP_184831438.1">
    <property type="nucleotide sequence ID" value="NZ_BAAAVN010000010.1"/>
</dbReference>
<keyword evidence="2" id="KW-0560">Oxidoreductase</keyword>
<dbReference type="PANTHER" id="PTHR40265">
    <property type="entry name" value="BLL2707 PROTEIN"/>
    <property type="match status" value="1"/>
</dbReference>
<evidence type="ECO:0000313" key="3">
    <source>
        <dbReference type="Proteomes" id="UP000558997"/>
    </source>
</evidence>
<keyword evidence="3" id="KW-1185">Reference proteome</keyword>
<dbReference type="GO" id="GO:0016829">
    <property type="term" value="F:lyase activity"/>
    <property type="evidence" value="ECO:0007669"/>
    <property type="project" value="UniProtKB-KW"/>
</dbReference>
<accession>A0A841DM07</accession>
<keyword evidence="2" id="KW-0456">Lyase</keyword>
<dbReference type="Proteomes" id="UP000558997">
    <property type="component" value="Unassembled WGS sequence"/>
</dbReference>
<organism evidence="2 3">
    <name type="scientific">Kribbella solani</name>
    <dbReference type="NCBI Taxonomy" id="236067"/>
    <lineage>
        <taxon>Bacteria</taxon>
        <taxon>Bacillati</taxon>
        <taxon>Actinomycetota</taxon>
        <taxon>Actinomycetes</taxon>
        <taxon>Propionibacteriales</taxon>
        <taxon>Kribbellaceae</taxon>
        <taxon>Kribbella</taxon>
    </lineage>
</organism>
<dbReference type="SUPFAM" id="SSF54593">
    <property type="entry name" value="Glyoxalase/Bleomycin resistance protein/Dihydroxybiphenyl dioxygenase"/>
    <property type="match status" value="1"/>
</dbReference>
<name>A0A841DM07_9ACTN</name>
<dbReference type="InterPro" id="IPR025870">
    <property type="entry name" value="Glyoxalase-like_dom"/>
</dbReference>
<dbReference type="InterPro" id="IPR029068">
    <property type="entry name" value="Glyas_Bleomycin-R_OHBP_Dase"/>
</dbReference>
<dbReference type="GO" id="GO:0051213">
    <property type="term" value="F:dioxygenase activity"/>
    <property type="evidence" value="ECO:0007669"/>
    <property type="project" value="UniProtKB-KW"/>
</dbReference>
<feature type="domain" description="Glyoxalase-like" evidence="1">
    <location>
        <begin position="10"/>
        <end position="185"/>
    </location>
</feature>
<dbReference type="EMBL" id="JACHNF010000001">
    <property type="protein sequence ID" value="MBB5977467.1"/>
    <property type="molecule type" value="Genomic_DNA"/>
</dbReference>
<dbReference type="AlphaFoldDB" id="A0A841DM07"/>
<dbReference type="Pfam" id="PF13468">
    <property type="entry name" value="Glyoxalase_3"/>
    <property type="match status" value="1"/>
</dbReference>
<comment type="caution">
    <text evidence="2">The sequence shown here is derived from an EMBL/GenBank/DDBJ whole genome shotgun (WGS) entry which is preliminary data.</text>
</comment>
<proteinExistence type="predicted"/>
<gene>
    <name evidence="2" type="ORF">HDA44_000808</name>
</gene>
<evidence type="ECO:0000313" key="2">
    <source>
        <dbReference type="EMBL" id="MBB5977467.1"/>
    </source>
</evidence>
<protein>
    <submittedName>
        <fullName evidence="2">Catechol 2,3-dioxygenase-like lactoylglutathione lyase family enzyme</fullName>
    </submittedName>
</protein>
<reference evidence="2 3" key="1">
    <citation type="submission" date="2020-08" db="EMBL/GenBank/DDBJ databases">
        <title>Sequencing the genomes of 1000 actinobacteria strains.</title>
        <authorList>
            <person name="Klenk H.-P."/>
        </authorList>
    </citation>
    <scope>NUCLEOTIDE SEQUENCE [LARGE SCALE GENOMIC DNA]</scope>
    <source>
        <strain evidence="2 3">DSM 17294</strain>
    </source>
</reference>
<evidence type="ECO:0000259" key="1">
    <source>
        <dbReference type="Pfam" id="PF13468"/>
    </source>
</evidence>
<dbReference type="PANTHER" id="PTHR40265:SF1">
    <property type="entry name" value="GLYOXALASE-LIKE DOMAIN-CONTAINING PROTEIN"/>
    <property type="match status" value="1"/>
</dbReference>
<sequence>MASALVEPLLDHLVLATRDLEQTVSDFTAATGIRPVEGGRHEQFGTRNYLVALGPLAYLEIAGPDADNPMPAAKLPFGMGAVRGSRLLTWSVRPPSLEAAVRAAAAEGVDLGPIRTVGRVTPAGKALKWRIAAAEPAPYDGLVPFLLDWGTTRHPAESGLPTVELLDFRATHPRPAEVAGVLAALGISLLIEPGKTTLEATVAGPAGTYLMR</sequence>
<dbReference type="Gene3D" id="3.10.180.10">
    <property type="entry name" value="2,3-Dihydroxybiphenyl 1,2-Dioxygenase, domain 1"/>
    <property type="match status" value="1"/>
</dbReference>